<dbReference type="RefSeq" id="WP_133562820.1">
    <property type="nucleotide sequence ID" value="NZ_SNZA01000003.1"/>
</dbReference>
<comment type="caution">
    <text evidence="3">The sequence shown here is derived from an EMBL/GenBank/DDBJ whole genome shotgun (WGS) entry which is preliminary data.</text>
</comment>
<dbReference type="Proteomes" id="UP000295729">
    <property type="component" value="Unassembled WGS sequence"/>
</dbReference>
<gene>
    <name evidence="3" type="ORF">C8D85_2336</name>
</gene>
<feature type="chain" id="PRO_5020692757" evidence="2">
    <location>
        <begin position="36"/>
        <end position="167"/>
    </location>
</feature>
<dbReference type="EMBL" id="SNZA01000003">
    <property type="protein sequence ID" value="TDR13454.1"/>
    <property type="molecule type" value="Genomic_DNA"/>
</dbReference>
<keyword evidence="4" id="KW-1185">Reference proteome</keyword>
<evidence type="ECO:0000313" key="3">
    <source>
        <dbReference type="EMBL" id="TDR13454.1"/>
    </source>
</evidence>
<feature type="signal peptide" evidence="2">
    <location>
        <begin position="1"/>
        <end position="35"/>
    </location>
</feature>
<sequence>MNTSTALKNTASMVKKGALATAIAATTLVGTSAYADDLACARVAGNEAAVEIAKAQEDWSEIFTTQAELAAAKTECFIDKHITSNDTDENWEEIKSDFQEGMADLHDEFEEQVDNAKDVYEEAKDKAETDKALAEAEETYDETMEEITDTYQDSVAALKDKLGLNES</sequence>
<organism evidence="3 4">
    <name type="scientific">Marinomonas communis</name>
    <dbReference type="NCBI Taxonomy" id="28254"/>
    <lineage>
        <taxon>Bacteria</taxon>
        <taxon>Pseudomonadati</taxon>
        <taxon>Pseudomonadota</taxon>
        <taxon>Gammaproteobacteria</taxon>
        <taxon>Oceanospirillales</taxon>
        <taxon>Oceanospirillaceae</taxon>
        <taxon>Marinomonas</taxon>
    </lineage>
</organism>
<feature type="coiled-coil region" evidence="1">
    <location>
        <begin position="106"/>
        <end position="153"/>
    </location>
</feature>
<dbReference type="AlphaFoldDB" id="A0A4R6X7U3"/>
<proteinExistence type="predicted"/>
<name>A0A4R6X7U3_9GAMM</name>
<dbReference type="OrthoDB" id="6107331at2"/>
<evidence type="ECO:0000313" key="4">
    <source>
        <dbReference type="Proteomes" id="UP000295729"/>
    </source>
</evidence>
<evidence type="ECO:0000256" key="2">
    <source>
        <dbReference type="SAM" id="SignalP"/>
    </source>
</evidence>
<keyword evidence="1" id="KW-0175">Coiled coil</keyword>
<accession>A0A4R6X7U3</accession>
<protein>
    <submittedName>
        <fullName evidence="3">Uncharacterized protein</fullName>
    </submittedName>
</protein>
<reference evidence="3 4" key="1">
    <citation type="submission" date="2019-03" db="EMBL/GenBank/DDBJ databases">
        <title>Genomic Encyclopedia of Type Strains, Phase IV (KMG-IV): sequencing the most valuable type-strain genomes for metagenomic binning, comparative biology and taxonomic classification.</title>
        <authorList>
            <person name="Goeker M."/>
        </authorList>
    </citation>
    <scope>NUCLEOTIDE SEQUENCE [LARGE SCALE GENOMIC DNA]</scope>
    <source>
        <strain evidence="3 4">DSM 5604</strain>
    </source>
</reference>
<keyword evidence="2" id="KW-0732">Signal</keyword>
<evidence type="ECO:0000256" key="1">
    <source>
        <dbReference type="SAM" id="Coils"/>
    </source>
</evidence>